<evidence type="ECO:0000313" key="2">
    <source>
        <dbReference type="Proteomes" id="UP001208570"/>
    </source>
</evidence>
<protein>
    <submittedName>
        <fullName evidence="1">Uncharacterized protein</fullName>
    </submittedName>
</protein>
<evidence type="ECO:0000313" key="1">
    <source>
        <dbReference type="EMBL" id="KAK2142410.1"/>
    </source>
</evidence>
<accession>A0AAD9IY27</accession>
<organism evidence="1 2">
    <name type="scientific">Paralvinella palmiformis</name>
    <dbReference type="NCBI Taxonomy" id="53620"/>
    <lineage>
        <taxon>Eukaryota</taxon>
        <taxon>Metazoa</taxon>
        <taxon>Spiralia</taxon>
        <taxon>Lophotrochozoa</taxon>
        <taxon>Annelida</taxon>
        <taxon>Polychaeta</taxon>
        <taxon>Sedentaria</taxon>
        <taxon>Canalipalpata</taxon>
        <taxon>Terebellida</taxon>
        <taxon>Terebelliformia</taxon>
        <taxon>Alvinellidae</taxon>
        <taxon>Paralvinella</taxon>
    </lineage>
</organism>
<gene>
    <name evidence="1" type="ORF">LSH36_960g00026</name>
</gene>
<proteinExistence type="predicted"/>
<dbReference type="AlphaFoldDB" id="A0AAD9IY27"/>
<dbReference type="Proteomes" id="UP001208570">
    <property type="component" value="Unassembled WGS sequence"/>
</dbReference>
<comment type="caution">
    <text evidence="1">The sequence shown here is derived from an EMBL/GenBank/DDBJ whole genome shotgun (WGS) entry which is preliminary data.</text>
</comment>
<name>A0AAD9IY27_9ANNE</name>
<dbReference type="EMBL" id="JAODUP010000960">
    <property type="protein sequence ID" value="KAK2142410.1"/>
    <property type="molecule type" value="Genomic_DNA"/>
</dbReference>
<keyword evidence="2" id="KW-1185">Reference proteome</keyword>
<reference evidence="1" key="1">
    <citation type="journal article" date="2023" name="Mol. Biol. Evol.">
        <title>Third-Generation Sequencing Reveals the Adaptive Role of the Epigenome in Three Deep-Sea Polychaetes.</title>
        <authorList>
            <person name="Perez M."/>
            <person name="Aroh O."/>
            <person name="Sun Y."/>
            <person name="Lan Y."/>
            <person name="Juniper S.K."/>
            <person name="Young C.R."/>
            <person name="Angers B."/>
            <person name="Qian P.Y."/>
        </authorList>
    </citation>
    <scope>NUCLEOTIDE SEQUENCE</scope>
    <source>
        <strain evidence="1">P08H-3</strain>
    </source>
</reference>
<sequence length="166" mass="18909">MSKKYRQAFKDTLCACFLPSTVRGRRFKRQMGLSYDRSGTCETYTQATCARYAPNRQNLTQCSPLINKSPGGLPKQFSDISEDEVTHNPDLCAHPDDLSCRNKGDRSYENQDRCRKAINGRYQQRTPGNGTICGDSLKMDGIQRYSPDEHCYTEDDIEMTVIRNTS</sequence>